<accession>A0ABZ1BLD5</accession>
<evidence type="ECO:0000256" key="7">
    <source>
        <dbReference type="ARBA" id="ARBA00022989"/>
    </source>
</evidence>
<sequence length="103" mass="11652">MNVVALAAAEQQAQGSLLTLILFLAIPFVFFYLLIWRPQQQQQRRREQMLKSLKRGDRVVTIGGIHGEITGIKDDTLTLRIAEKVEVRVNRSGVSYVKGKEEA</sequence>
<evidence type="ECO:0000256" key="2">
    <source>
        <dbReference type="ARBA" id="ARBA00006742"/>
    </source>
</evidence>
<evidence type="ECO:0000256" key="3">
    <source>
        <dbReference type="ARBA" id="ARBA00022448"/>
    </source>
</evidence>
<evidence type="ECO:0000256" key="10">
    <source>
        <dbReference type="SAM" id="Phobius"/>
    </source>
</evidence>
<proteinExistence type="inferred from homology"/>
<keyword evidence="7 10" id="KW-1133">Transmembrane helix</keyword>
<evidence type="ECO:0000256" key="5">
    <source>
        <dbReference type="ARBA" id="ARBA00022692"/>
    </source>
</evidence>
<dbReference type="PRINTS" id="PR01853">
    <property type="entry name" value="YAJCTRNLCASE"/>
</dbReference>
<comment type="subcellular location">
    <subcellularLocation>
        <location evidence="1">Cell membrane</location>
        <topology evidence="1">Single-pass membrane protein</topology>
    </subcellularLocation>
</comment>
<name>A0ABZ1BLD5_9FIRM</name>
<keyword evidence="12" id="KW-1185">Reference proteome</keyword>
<evidence type="ECO:0000313" key="11">
    <source>
        <dbReference type="EMBL" id="WRP13499.1"/>
    </source>
</evidence>
<dbReference type="PANTHER" id="PTHR33909">
    <property type="entry name" value="SEC TRANSLOCON ACCESSORY COMPLEX SUBUNIT YAJC"/>
    <property type="match status" value="1"/>
</dbReference>
<gene>
    <name evidence="11" type="primary">yajC</name>
    <name evidence="11" type="ORF">VLY81_08540</name>
</gene>
<keyword evidence="4" id="KW-1003">Cell membrane</keyword>
<evidence type="ECO:0000256" key="4">
    <source>
        <dbReference type="ARBA" id="ARBA00022475"/>
    </source>
</evidence>
<comment type="similarity">
    <text evidence="2">Belongs to the YajC family.</text>
</comment>
<keyword evidence="9 10" id="KW-0472">Membrane</keyword>
<dbReference type="NCBIfam" id="TIGR00739">
    <property type="entry name" value="yajC"/>
    <property type="match status" value="1"/>
</dbReference>
<keyword evidence="6" id="KW-0653">Protein transport</keyword>
<protein>
    <submittedName>
        <fullName evidence="11">Preprotein translocase subunit YajC</fullName>
    </submittedName>
</protein>
<keyword evidence="5 10" id="KW-0812">Transmembrane</keyword>
<organism evidence="11 12">
    <name type="scientific">Geochorda subterranea</name>
    <dbReference type="NCBI Taxonomy" id="3109564"/>
    <lineage>
        <taxon>Bacteria</taxon>
        <taxon>Bacillati</taxon>
        <taxon>Bacillota</taxon>
        <taxon>Limnochordia</taxon>
        <taxon>Limnochordales</taxon>
        <taxon>Geochordaceae</taxon>
        <taxon>Geochorda</taxon>
    </lineage>
</organism>
<keyword evidence="8" id="KW-0811">Translocation</keyword>
<dbReference type="PANTHER" id="PTHR33909:SF1">
    <property type="entry name" value="SEC TRANSLOCON ACCESSORY COMPLEX SUBUNIT YAJC"/>
    <property type="match status" value="1"/>
</dbReference>
<evidence type="ECO:0000256" key="9">
    <source>
        <dbReference type="ARBA" id="ARBA00023136"/>
    </source>
</evidence>
<dbReference type="InterPro" id="IPR003849">
    <property type="entry name" value="Preprotein_translocase_YajC"/>
</dbReference>
<dbReference type="EMBL" id="CP141614">
    <property type="protein sequence ID" value="WRP13499.1"/>
    <property type="molecule type" value="Genomic_DNA"/>
</dbReference>
<evidence type="ECO:0000313" key="12">
    <source>
        <dbReference type="Proteomes" id="UP001333102"/>
    </source>
</evidence>
<evidence type="ECO:0000256" key="1">
    <source>
        <dbReference type="ARBA" id="ARBA00004162"/>
    </source>
</evidence>
<feature type="transmembrane region" description="Helical" evidence="10">
    <location>
        <begin position="16"/>
        <end position="36"/>
    </location>
</feature>
<reference evidence="12" key="1">
    <citation type="submission" date="2023-12" db="EMBL/GenBank/DDBJ databases">
        <title>Novel isolates from deep terrestrial aquifers shed light on the physiology and ecology of the class Limnochordia.</title>
        <authorList>
            <person name="Karnachuk O.V."/>
            <person name="Lukina A.P."/>
            <person name="Avakyan M.R."/>
            <person name="Kadnikov V."/>
            <person name="Begmatov S."/>
            <person name="Beletsky A.V."/>
            <person name="Mardanov A.V."/>
            <person name="Ravin N.V."/>
        </authorList>
    </citation>
    <scope>NUCLEOTIDE SEQUENCE [LARGE SCALE GENOMIC DNA]</scope>
    <source>
        <strain evidence="12">LN</strain>
    </source>
</reference>
<dbReference type="Proteomes" id="UP001333102">
    <property type="component" value="Chromosome"/>
</dbReference>
<dbReference type="Pfam" id="PF02699">
    <property type="entry name" value="YajC"/>
    <property type="match status" value="1"/>
</dbReference>
<evidence type="ECO:0000256" key="8">
    <source>
        <dbReference type="ARBA" id="ARBA00023010"/>
    </source>
</evidence>
<dbReference type="SMART" id="SM01323">
    <property type="entry name" value="YajC"/>
    <property type="match status" value="1"/>
</dbReference>
<keyword evidence="3" id="KW-0813">Transport</keyword>
<dbReference type="RefSeq" id="WP_324667744.1">
    <property type="nucleotide sequence ID" value="NZ_CP141614.1"/>
</dbReference>
<evidence type="ECO:0000256" key="6">
    <source>
        <dbReference type="ARBA" id="ARBA00022927"/>
    </source>
</evidence>